<protein>
    <submittedName>
        <fullName evidence="3">SAG family member</fullName>
    </submittedName>
</protein>
<feature type="domain" description="SCP" evidence="2">
    <location>
        <begin position="102"/>
        <end position="173"/>
    </location>
</feature>
<name>U6JN27_9EIME</name>
<dbReference type="Gene3D" id="3.40.33.10">
    <property type="entry name" value="CAP"/>
    <property type="match status" value="1"/>
</dbReference>
<reference evidence="3" key="2">
    <citation type="submission" date="2013-10" db="EMBL/GenBank/DDBJ databases">
        <authorList>
            <person name="Aslett M."/>
        </authorList>
    </citation>
    <scope>NUCLEOTIDE SEQUENCE [LARGE SCALE GENOMIC DNA]</scope>
    <source>
        <strain evidence="3">Houghton</strain>
    </source>
</reference>
<accession>U6JN27</accession>
<dbReference type="InterPro" id="IPR014044">
    <property type="entry name" value="CAP_dom"/>
</dbReference>
<gene>
    <name evidence="3" type="ORF">EMH_0027780</name>
</gene>
<feature type="signal peptide" evidence="1">
    <location>
        <begin position="1"/>
        <end position="24"/>
    </location>
</feature>
<keyword evidence="1" id="KW-0732">Signal</keyword>
<dbReference type="EMBL" id="HG678564">
    <property type="protein sequence ID" value="CDJ26950.1"/>
    <property type="molecule type" value="Genomic_DNA"/>
</dbReference>
<dbReference type="VEuPathDB" id="ToxoDB:EMH_0027780"/>
<dbReference type="AlphaFoldDB" id="U6JN27"/>
<organism evidence="3 4">
    <name type="scientific">Eimeria mitis</name>
    <dbReference type="NCBI Taxonomy" id="44415"/>
    <lineage>
        <taxon>Eukaryota</taxon>
        <taxon>Sar</taxon>
        <taxon>Alveolata</taxon>
        <taxon>Apicomplexa</taxon>
        <taxon>Conoidasida</taxon>
        <taxon>Coccidia</taxon>
        <taxon>Eucoccidiorida</taxon>
        <taxon>Eimeriorina</taxon>
        <taxon>Eimeriidae</taxon>
        <taxon>Eimeria</taxon>
    </lineage>
</organism>
<evidence type="ECO:0000259" key="2">
    <source>
        <dbReference type="Pfam" id="PF00188"/>
    </source>
</evidence>
<dbReference type="Pfam" id="PF00188">
    <property type="entry name" value="CAP"/>
    <property type="match status" value="1"/>
</dbReference>
<proteinExistence type="predicted"/>
<dbReference type="InterPro" id="IPR035940">
    <property type="entry name" value="CAP_sf"/>
</dbReference>
<evidence type="ECO:0000313" key="3">
    <source>
        <dbReference type="EMBL" id="CDJ26950.1"/>
    </source>
</evidence>
<dbReference type="Proteomes" id="UP000030744">
    <property type="component" value="Unassembled WGS sequence"/>
</dbReference>
<evidence type="ECO:0000256" key="1">
    <source>
        <dbReference type="SAM" id="SignalP"/>
    </source>
</evidence>
<evidence type="ECO:0000313" key="4">
    <source>
        <dbReference type="Proteomes" id="UP000030744"/>
    </source>
</evidence>
<dbReference type="OrthoDB" id="348012at2759"/>
<keyword evidence="4" id="KW-1185">Reference proteome</keyword>
<dbReference type="GeneID" id="25377639"/>
<dbReference type="RefSeq" id="XP_013349528.1">
    <property type="nucleotide sequence ID" value="XM_013494074.1"/>
</dbReference>
<reference evidence="3" key="1">
    <citation type="submission" date="2013-10" db="EMBL/GenBank/DDBJ databases">
        <title>Genomic analysis of the causative agents of coccidiosis in chickens.</title>
        <authorList>
            <person name="Reid A.J."/>
            <person name="Blake D."/>
            <person name="Billington K."/>
            <person name="Browne H."/>
            <person name="Dunn M."/>
            <person name="Hung S."/>
            <person name="Kawahara F."/>
            <person name="Miranda-Saavedra D."/>
            <person name="Mourier T."/>
            <person name="Nagra H."/>
            <person name="Otto T.D."/>
            <person name="Rawlings N."/>
            <person name="Sanchez A."/>
            <person name="Sanders M."/>
            <person name="Subramaniam C."/>
            <person name="Tay Y."/>
            <person name="Dear P."/>
            <person name="Doerig C."/>
            <person name="Gruber A."/>
            <person name="Parkinson J."/>
            <person name="Shirley M."/>
            <person name="Wan K.L."/>
            <person name="Berriman M."/>
            <person name="Tomley F."/>
            <person name="Pain A."/>
        </authorList>
    </citation>
    <scope>NUCLEOTIDE SEQUENCE [LARGE SCALE GENOMIC DNA]</scope>
    <source>
        <strain evidence="3">Houghton</strain>
    </source>
</reference>
<sequence length="252" mass="26617">MGPIFKGAAVVCLAALSGLQPAAGDLQFNVETADKGKHLLLGDAYTSLNLARVGHMSVRIGILTENSELAEGLKDAFTPAAYAAPANTCEGAIAELKKTKFTAKLTESGDQKYRQAVQKALEAGLNELQSYPDSEEKWREFWENADGANLAHLLWTNSTGVGCAVGTCTQGGDQNRTAGTSIAFLFCEMKPAAVENKAPFDKEYYEALTERKTPLTQMTEEDLKVPVQGGAAAAVPSLLVAGLTAIVAFASA</sequence>
<feature type="chain" id="PRO_5004670751" evidence="1">
    <location>
        <begin position="25"/>
        <end position="252"/>
    </location>
</feature>